<reference evidence="6" key="1">
    <citation type="submission" date="2016-07" db="EMBL/GenBank/DDBJ databases">
        <title>Nontailed viruses are major unrecognized killers of bacteria in the ocean.</title>
        <authorList>
            <person name="Kauffman K."/>
            <person name="Hussain F."/>
            <person name="Yang J."/>
            <person name="Arevalo P."/>
            <person name="Brown J."/>
            <person name="Cutler M."/>
            <person name="Kelly L."/>
            <person name="Polz M.F."/>
        </authorList>
    </citation>
    <scope>NUCLEOTIDE SEQUENCE [LARGE SCALE GENOMIC DNA]</scope>
    <source>
        <strain evidence="6">10N.261.51.B8</strain>
    </source>
</reference>
<evidence type="ECO:0000313" key="6">
    <source>
        <dbReference type="Proteomes" id="UP000235746"/>
    </source>
</evidence>
<proteinExistence type="predicted"/>
<evidence type="ECO:0000313" key="5">
    <source>
        <dbReference type="EMBL" id="PML56395.1"/>
    </source>
</evidence>
<dbReference type="PROSITE" id="PS01124">
    <property type="entry name" value="HTH_ARAC_FAMILY_2"/>
    <property type="match status" value="1"/>
</dbReference>
<dbReference type="GO" id="GO:0005829">
    <property type="term" value="C:cytosol"/>
    <property type="evidence" value="ECO:0007669"/>
    <property type="project" value="TreeGrafter"/>
</dbReference>
<feature type="domain" description="HTH araC/xylS-type" evidence="4">
    <location>
        <begin position="211"/>
        <end position="309"/>
    </location>
</feature>
<dbReference type="SMART" id="SM00342">
    <property type="entry name" value="HTH_ARAC"/>
    <property type="match status" value="1"/>
</dbReference>
<dbReference type="EMBL" id="MCYL01000015">
    <property type="protein sequence ID" value="PML56395.1"/>
    <property type="molecule type" value="Genomic_DNA"/>
</dbReference>
<dbReference type="PRINTS" id="PR00032">
    <property type="entry name" value="HTHARAC"/>
</dbReference>
<keyword evidence="3" id="KW-0804">Transcription</keyword>
<evidence type="ECO:0000259" key="4">
    <source>
        <dbReference type="PROSITE" id="PS01124"/>
    </source>
</evidence>
<name>A0A2N7IGB2_9VIBR</name>
<dbReference type="PANTHER" id="PTHR47894:SF4">
    <property type="entry name" value="HTH-TYPE TRANSCRIPTIONAL REGULATOR GADX"/>
    <property type="match status" value="1"/>
</dbReference>
<dbReference type="InterPro" id="IPR020449">
    <property type="entry name" value="Tscrpt_reg_AraC-type_HTH"/>
</dbReference>
<accession>A0A2N7IGB2</accession>
<dbReference type="PANTHER" id="PTHR47894">
    <property type="entry name" value="HTH-TYPE TRANSCRIPTIONAL REGULATOR GADX"/>
    <property type="match status" value="1"/>
</dbReference>
<evidence type="ECO:0000256" key="1">
    <source>
        <dbReference type="ARBA" id="ARBA00023015"/>
    </source>
</evidence>
<dbReference type="GO" id="GO:0000976">
    <property type="term" value="F:transcription cis-regulatory region binding"/>
    <property type="evidence" value="ECO:0007669"/>
    <property type="project" value="TreeGrafter"/>
</dbReference>
<dbReference type="InterPro" id="IPR009057">
    <property type="entry name" value="Homeodomain-like_sf"/>
</dbReference>
<evidence type="ECO:0000256" key="3">
    <source>
        <dbReference type="ARBA" id="ARBA00023163"/>
    </source>
</evidence>
<dbReference type="Gene3D" id="1.10.10.60">
    <property type="entry name" value="Homeodomain-like"/>
    <property type="match status" value="1"/>
</dbReference>
<comment type="caution">
    <text evidence="5">The sequence shown here is derived from an EMBL/GenBank/DDBJ whole genome shotgun (WGS) entry which is preliminary data.</text>
</comment>
<dbReference type="Proteomes" id="UP000235746">
    <property type="component" value="Unassembled WGS sequence"/>
</dbReference>
<dbReference type="SUPFAM" id="SSF46689">
    <property type="entry name" value="Homeodomain-like"/>
    <property type="match status" value="1"/>
</dbReference>
<sequence length="311" mass="34762">MGLDIPLIDKRVVHHFQQGLQEKKWLVLSNSSPAKLASDVNLPFSMDTSSARYVPFNVFALFLRSLKGHLSPSAFTSLLLESADHAAQELQFSELSIQDFLLQFPVGNLLVKQGSGGLSISFKMTTSVASHVESELFLIVYTHAYFKSHYADLGKPIRYDLVTRSSEQLSELKIQTDTPQYLGQANTCIQYPPLAKECALEVQAQSMTDTSKVAEALSPYIGRMDLDLDTFCDLNSLGKRTIQRALSQENTTFREVKESLAFDFAKRVLADQAYSIADVAQHLGYADASQFIRAFKRANGITPYQWKKQNS</sequence>
<dbReference type="AlphaFoldDB" id="A0A2N7IGB2"/>
<keyword evidence="1" id="KW-0805">Transcription regulation</keyword>
<evidence type="ECO:0000256" key="2">
    <source>
        <dbReference type="ARBA" id="ARBA00023125"/>
    </source>
</evidence>
<dbReference type="RefSeq" id="WP_102559940.1">
    <property type="nucleotide sequence ID" value="NZ_AP025500.1"/>
</dbReference>
<protein>
    <recommendedName>
        <fullName evidence="4">HTH araC/xylS-type domain-containing protein</fullName>
    </recommendedName>
</protein>
<dbReference type="Pfam" id="PF12833">
    <property type="entry name" value="HTH_18"/>
    <property type="match status" value="1"/>
</dbReference>
<gene>
    <name evidence="5" type="ORF">BCT74_20905</name>
</gene>
<dbReference type="InterPro" id="IPR018060">
    <property type="entry name" value="HTH_AraC"/>
</dbReference>
<dbReference type="GO" id="GO:0003700">
    <property type="term" value="F:DNA-binding transcription factor activity"/>
    <property type="evidence" value="ECO:0007669"/>
    <property type="project" value="InterPro"/>
</dbReference>
<keyword evidence="2" id="KW-0238">DNA-binding</keyword>
<organism evidence="5 6">
    <name type="scientific">Vibrio lentus</name>
    <dbReference type="NCBI Taxonomy" id="136468"/>
    <lineage>
        <taxon>Bacteria</taxon>
        <taxon>Pseudomonadati</taxon>
        <taxon>Pseudomonadota</taxon>
        <taxon>Gammaproteobacteria</taxon>
        <taxon>Vibrionales</taxon>
        <taxon>Vibrionaceae</taxon>
        <taxon>Vibrio</taxon>
    </lineage>
</organism>